<evidence type="ECO:0000259" key="1">
    <source>
        <dbReference type="Pfam" id="PF01636"/>
    </source>
</evidence>
<dbReference type="OrthoDB" id="191037at2759"/>
<comment type="caution">
    <text evidence="2">The sequence shown here is derived from an EMBL/GenBank/DDBJ whole genome shotgun (WGS) entry which is preliminary data.</text>
</comment>
<accession>A0A9P5E1E7</accession>
<dbReference type="EMBL" id="PVQB02000163">
    <property type="protein sequence ID" value="KAF4342073.1"/>
    <property type="molecule type" value="Genomic_DNA"/>
</dbReference>
<reference evidence="2" key="1">
    <citation type="journal article" date="2017" name="Mycologia">
        <title>Fusarium algeriense, sp. nov., a novel toxigenic crown rot pathogen of durum wheat from Algeria is nested in the Fusarium burgessii species complex.</title>
        <authorList>
            <person name="Laraba I."/>
            <person name="Keddad A."/>
            <person name="Boureghda H."/>
            <person name="Abdallah N."/>
            <person name="Vaughan M.M."/>
            <person name="Proctor R.H."/>
            <person name="Busman M."/>
            <person name="O'Donnell K."/>
        </authorList>
    </citation>
    <scope>NUCLEOTIDE SEQUENCE</scope>
    <source>
        <strain evidence="2">NRRL 25174</strain>
    </source>
</reference>
<sequence>MLGTVAKKTEQFPRHCVTSVFDSKPPPLILSKPVKDVIIEETIHGTASKILVTLTLYGDMGASSISACVKGSFNPKLNEALPFLSGLYRREAEFYHYIAPRLNIALPDTWYVGTDTTNGQGIVIMGNLKVQGCSFTNPLKPWPINLVEMAIEQLASLHASTWGSRVEDIPCANKNDTLVDPIVGLLATEEWNKRFADDARPPVPKAMDDRERIISTFKALWDSDTRLRCLVHGDGHIGNTFISHDGQPGFLDWQVTHVGSAMHDDAYFINALHLTGGPDLQLQLSGVWEEYRRHTFHGFAWVLAGPMMQSREVVDVMVERHCAAIIDHQSMELLEGCEE</sequence>
<dbReference type="PANTHER" id="PTHR11012:SF30">
    <property type="entry name" value="PROTEIN KINASE-LIKE DOMAIN-CONTAINING"/>
    <property type="match status" value="1"/>
</dbReference>
<keyword evidence="3" id="KW-1185">Reference proteome</keyword>
<protein>
    <submittedName>
        <fullName evidence="2">Aminoglycoside phosphotransferase</fullName>
    </submittedName>
</protein>
<feature type="domain" description="Aminoglycoside phosphotransferase" evidence="1">
    <location>
        <begin position="90"/>
        <end position="286"/>
    </location>
</feature>
<dbReference type="PANTHER" id="PTHR11012">
    <property type="entry name" value="PROTEIN KINASE-LIKE DOMAIN-CONTAINING"/>
    <property type="match status" value="1"/>
</dbReference>
<dbReference type="AlphaFoldDB" id="A0A9P5E1E7"/>
<proteinExistence type="predicted"/>
<evidence type="ECO:0000313" key="3">
    <source>
        <dbReference type="Proteomes" id="UP000730481"/>
    </source>
</evidence>
<reference evidence="2" key="2">
    <citation type="submission" date="2020-02" db="EMBL/GenBank/DDBJ databases">
        <title>Identification and distribution of gene clusters putatively required for synthesis of sphingolipid metabolism inhibitors in phylogenetically diverse species of the filamentous fungus Fusarium.</title>
        <authorList>
            <person name="Kim H.-S."/>
            <person name="Busman M."/>
            <person name="Brown D.W."/>
            <person name="Divon H."/>
            <person name="Uhlig S."/>
            <person name="Proctor R.H."/>
        </authorList>
    </citation>
    <scope>NUCLEOTIDE SEQUENCE</scope>
    <source>
        <strain evidence="2">NRRL 25174</strain>
    </source>
</reference>
<dbReference type="Gene3D" id="3.90.1200.10">
    <property type="match status" value="1"/>
</dbReference>
<dbReference type="Proteomes" id="UP000730481">
    <property type="component" value="Unassembled WGS sequence"/>
</dbReference>
<dbReference type="InterPro" id="IPR011009">
    <property type="entry name" value="Kinase-like_dom_sf"/>
</dbReference>
<dbReference type="SUPFAM" id="SSF56112">
    <property type="entry name" value="Protein kinase-like (PK-like)"/>
    <property type="match status" value="1"/>
</dbReference>
<name>A0A9P5E1E7_9HYPO</name>
<gene>
    <name evidence="2" type="ORF">FBEOM_4004</name>
</gene>
<evidence type="ECO:0000313" key="2">
    <source>
        <dbReference type="EMBL" id="KAF4342073.1"/>
    </source>
</evidence>
<organism evidence="2 3">
    <name type="scientific">Fusarium beomiforme</name>
    <dbReference type="NCBI Taxonomy" id="44412"/>
    <lineage>
        <taxon>Eukaryota</taxon>
        <taxon>Fungi</taxon>
        <taxon>Dikarya</taxon>
        <taxon>Ascomycota</taxon>
        <taxon>Pezizomycotina</taxon>
        <taxon>Sordariomycetes</taxon>
        <taxon>Hypocreomycetidae</taxon>
        <taxon>Hypocreales</taxon>
        <taxon>Nectriaceae</taxon>
        <taxon>Fusarium</taxon>
        <taxon>Fusarium burgessii species complex</taxon>
    </lineage>
</organism>
<dbReference type="InterPro" id="IPR002575">
    <property type="entry name" value="Aminoglycoside_PTrfase"/>
</dbReference>
<dbReference type="Pfam" id="PF01636">
    <property type="entry name" value="APH"/>
    <property type="match status" value="1"/>
</dbReference>